<dbReference type="STRING" id="1792845.BC343_07395"/>
<dbReference type="RefSeq" id="WP_078349184.1">
    <property type="nucleotide sequence ID" value="NZ_MBTF01000023.1"/>
</dbReference>
<gene>
    <name evidence="1" type="ORF">BC343_07395</name>
</gene>
<evidence type="ECO:0000313" key="1">
    <source>
        <dbReference type="EMBL" id="OOQ58486.1"/>
    </source>
</evidence>
<accession>A0A1S9PBX4</accession>
<organism evidence="1 2">
    <name type="scientific">Mucilaginibacter pedocola</name>
    <dbReference type="NCBI Taxonomy" id="1792845"/>
    <lineage>
        <taxon>Bacteria</taxon>
        <taxon>Pseudomonadati</taxon>
        <taxon>Bacteroidota</taxon>
        <taxon>Sphingobacteriia</taxon>
        <taxon>Sphingobacteriales</taxon>
        <taxon>Sphingobacteriaceae</taxon>
        <taxon>Mucilaginibacter</taxon>
    </lineage>
</organism>
<dbReference type="AlphaFoldDB" id="A0A1S9PBX4"/>
<reference evidence="1 2" key="1">
    <citation type="submission" date="2016-07" db="EMBL/GenBank/DDBJ databases">
        <title>Genomic analysis of zinc-resistant bacterium Mucilaginibacter pedocola TBZ30.</title>
        <authorList>
            <person name="Huang J."/>
            <person name="Tang J."/>
        </authorList>
    </citation>
    <scope>NUCLEOTIDE SEQUENCE [LARGE SCALE GENOMIC DNA]</scope>
    <source>
        <strain evidence="1 2">TBZ30</strain>
    </source>
</reference>
<comment type="caution">
    <text evidence="1">The sequence shown here is derived from an EMBL/GenBank/DDBJ whole genome shotgun (WGS) entry which is preliminary data.</text>
</comment>
<evidence type="ECO:0000313" key="2">
    <source>
        <dbReference type="Proteomes" id="UP000189739"/>
    </source>
</evidence>
<sequence>MGHKDKLITYNAEVQDMSFNNEKSFDQLKSFLEEVVRYYDSIIPDNGGRYQEDIKIRHYEQERMHMTLDLKILSNVSWKAGLSQKKKAYEECLKETKYDLKNALVHW</sequence>
<dbReference type="Proteomes" id="UP000189739">
    <property type="component" value="Unassembled WGS sequence"/>
</dbReference>
<name>A0A1S9PBX4_9SPHI</name>
<protein>
    <submittedName>
        <fullName evidence="1">Uncharacterized protein</fullName>
    </submittedName>
</protein>
<keyword evidence="2" id="KW-1185">Reference proteome</keyword>
<proteinExistence type="predicted"/>
<dbReference type="EMBL" id="MBTF01000023">
    <property type="protein sequence ID" value="OOQ58486.1"/>
    <property type="molecule type" value="Genomic_DNA"/>
</dbReference>